<gene>
    <name evidence="4" type="ORF">EC912_102706</name>
</gene>
<name>A0A4R3YTJ4_9GAMM</name>
<dbReference type="Gene3D" id="3.40.50.360">
    <property type="match status" value="1"/>
</dbReference>
<keyword evidence="2" id="KW-0285">Flavoprotein</keyword>
<keyword evidence="2" id="KW-0288">FMN</keyword>
<dbReference type="PANTHER" id="PTHR30543:SF21">
    <property type="entry name" value="NAD(P)H-DEPENDENT FMN REDUCTASE LOT6"/>
    <property type="match status" value="1"/>
</dbReference>
<protein>
    <submittedName>
        <fullName evidence="4">NAD(P)H-dependent FMN reductase</fullName>
    </submittedName>
</protein>
<dbReference type="InterPro" id="IPR029039">
    <property type="entry name" value="Flavoprotein-like_sf"/>
</dbReference>
<evidence type="ECO:0000259" key="3">
    <source>
        <dbReference type="Pfam" id="PF03358"/>
    </source>
</evidence>
<dbReference type="Proteomes" id="UP000295645">
    <property type="component" value="Unassembled WGS sequence"/>
</dbReference>
<organism evidence="4 5">
    <name type="scientific">Luteibacter rhizovicinus</name>
    <dbReference type="NCBI Taxonomy" id="242606"/>
    <lineage>
        <taxon>Bacteria</taxon>
        <taxon>Pseudomonadati</taxon>
        <taxon>Pseudomonadota</taxon>
        <taxon>Gammaproteobacteria</taxon>
        <taxon>Lysobacterales</taxon>
        <taxon>Rhodanobacteraceae</taxon>
        <taxon>Luteibacter</taxon>
    </lineage>
</organism>
<proteinExistence type="predicted"/>
<feature type="domain" description="NADPH-dependent FMN reductase-like" evidence="3">
    <location>
        <begin position="4"/>
        <end position="148"/>
    </location>
</feature>
<dbReference type="InterPro" id="IPR005025">
    <property type="entry name" value="FMN_Rdtase-like_dom"/>
</dbReference>
<comment type="caution">
    <text evidence="4">The sequence shown here is derived from an EMBL/GenBank/DDBJ whole genome shotgun (WGS) entry which is preliminary data.</text>
</comment>
<keyword evidence="5" id="KW-1185">Reference proteome</keyword>
<dbReference type="AlphaFoldDB" id="A0A4R3YTJ4"/>
<evidence type="ECO:0000256" key="1">
    <source>
        <dbReference type="ARBA" id="ARBA00001917"/>
    </source>
</evidence>
<evidence type="ECO:0000313" key="4">
    <source>
        <dbReference type="EMBL" id="TCV96355.1"/>
    </source>
</evidence>
<reference evidence="4 5" key="1">
    <citation type="submission" date="2019-03" db="EMBL/GenBank/DDBJ databases">
        <title>Above-ground endophytic microbial communities from plants in different locations in the United States.</title>
        <authorList>
            <person name="Frank C."/>
        </authorList>
    </citation>
    <scope>NUCLEOTIDE SEQUENCE [LARGE SCALE GENOMIC DNA]</scope>
    <source>
        <strain evidence="4 5">LP_13_YM</strain>
    </source>
</reference>
<dbReference type="EMBL" id="SMCS01000002">
    <property type="protein sequence ID" value="TCV96355.1"/>
    <property type="molecule type" value="Genomic_DNA"/>
</dbReference>
<evidence type="ECO:0000256" key="2">
    <source>
        <dbReference type="ARBA" id="ARBA00022643"/>
    </source>
</evidence>
<dbReference type="SUPFAM" id="SSF52218">
    <property type="entry name" value="Flavoproteins"/>
    <property type="match status" value="1"/>
</dbReference>
<accession>A0A4R3YTJ4</accession>
<dbReference type="Pfam" id="PF03358">
    <property type="entry name" value="FMN_red"/>
    <property type="match status" value="1"/>
</dbReference>
<sequence length="194" mass="21504">MTVISVIVGSTREGRFSEKPAHWILKHLEKRDGIDARLLDLRDFPMPFFDQPMTPAMPGRPAFENDVVRRWTAAIAQSDGFVFVTPEYNYGPAAVLKNALDWVYPEWHRKAAGFVSYGSAGGVRSVQQLRESMIELQVAPIRTSVHIPVATLWAHYQGGDVDAGLAELGQPADAMIDDLLWWTAALKSARAGNV</sequence>
<dbReference type="OrthoDB" id="9812295at2"/>
<dbReference type="GO" id="GO:0016491">
    <property type="term" value="F:oxidoreductase activity"/>
    <property type="evidence" value="ECO:0007669"/>
    <property type="project" value="InterPro"/>
</dbReference>
<dbReference type="GO" id="GO:0005829">
    <property type="term" value="C:cytosol"/>
    <property type="evidence" value="ECO:0007669"/>
    <property type="project" value="TreeGrafter"/>
</dbReference>
<evidence type="ECO:0000313" key="5">
    <source>
        <dbReference type="Proteomes" id="UP000295645"/>
    </source>
</evidence>
<comment type="cofactor">
    <cofactor evidence="1">
        <name>FMN</name>
        <dbReference type="ChEBI" id="CHEBI:58210"/>
    </cofactor>
</comment>
<dbReference type="GO" id="GO:0010181">
    <property type="term" value="F:FMN binding"/>
    <property type="evidence" value="ECO:0007669"/>
    <property type="project" value="TreeGrafter"/>
</dbReference>
<dbReference type="PANTHER" id="PTHR30543">
    <property type="entry name" value="CHROMATE REDUCTASE"/>
    <property type="match status" value="1"/>
</dbReference>
<dbReference type="InterPro" id="IPR050712">
    <property type="entry name" value="NAD(P)H-dep_reductase"/>
</dbReference>
<dbReference type="RefSeq" id="WP_132142545.1">
    <property type="nucleotide sequence ID" value="NZ_SMCS01000002.1"/>
</dbReference>